<comment type="subcellular location">
    <subcellularLocation>
        <location evidence="1">Nucleus</location>
    </subcellularLocation>
</comment>
<organism evidence="4 5">
    <name type="scientific">Syphacia muris</name>
    <dbReference type="NCBI Taxonomy" id="451379"/>
    <lineage>
        <taxon>Eukaryota</taxon>
        <taxon>Metazoa</taxon>
        <taxon>Ecdysozoa</taxon>
        <taxon>Nematoda</taxon>
        <taxon>Chromadorea</taxon>
        <taxon>Rhabditida</taxon>
        <taxon>Spirurina</taxon>
        <taxon>Oxyuridomorpha</taxon>
        <taxon>Oxyuroidea</taxon>
        <taxon>Oxyuridae</taxon>
        <taxon>Syphacia</taxon>
    </lineage>
</organism>
<dbReference type="PANTHER" id="PTHR28608:SF1">
    <property type="entry name" value="INTEGRATOR COMPLEX SUBUNIT 2"/>
    <property type="match status" value="1"/>
</dbReference>
<sequence length="1015" mass="115011">MDETDVDLCVVYKLLKNGKILDEINAVPSELLRPYFPSLMNISLLTQNSTEPNFNALRDRLLDFPECNSYANLLSVDVTVFEKSLAEFKAVDKTKRQRFEFNCFTALDKLRTVAAFLDEGISNLPGYATTFVMEYFNRKKCVNELVCAIVSCARLMPTRYDLPFIVRQLLVLSEAPKIICLVACNLPDSLPVTVDALLSLQLPDEENSLTKNRNFALLKILSVDSSLVNICIDRLLRTSSDLSLALTVMCVCLDSTELVSRLLHALHMKLPIANFIQKSSNKASVKLLRDRISDALIALSENVNSKPSEQTRMAQLLAALCHLAGIRLSADESRSWLLFLTRTDCLDDQYICVALAALIAYPQLIPQHLTDEKEIEASLIAFFDWLKQHASGESRPMQQFFLLLSIHLHAAQCEQISALISSELKFKVVVNIRCLAALRNLFLRHGMSERDIAELASRMRVTRNLCNSIQGYLPVHCVTQLLTTHSFSKHLIPVKEWVSAQILECTTPVHPAVVDLVSAYATSCFPTADGTANNAPLSEDFIQDLFSGDVMDDAKIVPRIIAFFFVLSYRKAYDNSQKSGLLYFYGSQTEAAIPVRYLLNVVEARPLDFEAVRSSLFLLCGQYYPYMLPIPDSLIPSIRMEFTLCYRQMDKFDISRERIDTALAEMQHSAYDAIRIFEQIESKSLRVLIQYSDCIIKAMKTCLNQFAPVSFVQSVTTMWRKLENVIPRMLFQETVRIWTNEMLTHEKLTDQPLLLFRCSDAVFENEHLFSCFLHLLSFYTLAGRTYLAQRLHASLATVGIKEEQKMEREELTRSLIGAEDSAIVQVLLEVCDRFRNPAVHDLACAHIHHMFIAEPLLPKVVHFQGYPLKLIPLAVKKIPSMHICIKWVHELLAAPDLSKRLFAIVLIAELAEQYKIESSYMRVELLLDVLTTLERVLPCDEILYLIYGAVDSLGRMMYLFPQVTADIAHFLSRVSAVATSRMAISATVLKSPFCLERLLVDAINRVLTEKTALKR</sequence>
<evidence type="ECO:0000313" key="4">
    <source>
        <dbReference type="Proteomes" id="UP000046393"/>
    </source>
</evidence>
<evidence type="ECO:0000256" key="2">
    <source>
        <dbReference type="ARBA" id="ARBA00006705"/>
    </source>
</evidence>
<dbReference type="InterPro" id="IPR026236">
    <property type="entry name" value="Int2_metazoa"/>
</dbReference>
<dbReference type="PANTHER" id="PTHR28608">
    <property type="entry name" value="INTEGRATOR COMPLEX SUBUNIT 2"/>
    <property type="match status" value="1"/>
</dbReference>
<accession>A0A0N5AWC5</accession>
<keyword evidence="4" id="KW-1185">Reference proteome</keyword>
<dbReference type="PRINTS" id="PR02105">
    <property type="entry name" value="INTSUBUNIT2"/>
</dbReference>
<dbReference type="STRING" id="451379.A0A0N5AWC5"/>
<evidence type="ECO:0000313" key="5">
    <source>
        <dbReference type="WBParaSite" id="SMUV_0000922101-mRNA-1"/>
    </source>
</evidence>
<dbReference type="AlphaFoldDB" id="A0A0N5AWC5"/>
<reference evidence="5" key="1">
    <citation type="submission" date="2017-02" db="UniProtKB">
        <authorList>
            <consortium name="WormBaseParasite"/>
        </authorList>
    </citation>
    <scope>IDENTIFICATION</scope>
</reference>
<dbReference type="InterPro" id="IPR029321">
    <property type="entry name" value="INTS2"/>
</dbReference>
<protein>
    <submittedName>
        <fullName evidence="5">Integrator complex subunit 7</fullName>
    </submittedName>
</protein>
<dbReference type="Proteomes" id="UP000046393">
    <property type="component" value="Unplaced"/>
</dbReference>
<evidence type="ECO:0000256" key="3">
    <source>
        <dbReference type="ARBA" id="ARBA00023242"/>
    </source>
</evidence>
<dbReference type="GO" id="GO:0034472">
    <property type="term" value="P:snRNA 3'-end processing"/>
    <property type="evidence" value="ECO:0007669"/>
    <property type="project" value="TreeGrafter"/>
</dbReference>
<dbReference type="WBParaSite" id="SMUV_0000922101-mRNA-1">
    <property type="protein sequence ID" value="SMUV_0000922101-mRNA-1"/>
    <property type="gene ID" value="SMUV_0000922101"/>
</dbReference>
<dbReference type="Pfam" id="PF14750">
    <property type="entry name" value="INTS2"/>
    <property type="match status" value="1"/>
</dbReference>
<keyword evidence="3" id="KW-0539">Nucleus</keyword>
<evidence type="ECO:0000256" key="1">
    <source>
        <dbReference type="ARBA" id="ARBA00004123"/>
    </source>
</evidence>
<dbReference type="GO" id="GO:0032039">
    <property type="term" value="C:integrator complex"/>
    <property type="evidence" value="ECO:0007669"/>
    <property type="project" value="InterPro"/>
</dbReference>
<name>A0A0N5AWC5_9BILA</name>
<comment type="similarity">
    <text evidence="2">Belongs to the Integrator subunit 2 family.</text>
</comment>
<proteinExistence type="inferred from homology"/>